<proteinExistence type="predicted"/>
<dbReference type="GO" id="GO:0005829">
    <property type="term" value="C:cytosol"/>
    <property type="evidence" value="ECO:0007669"/>
    <property type="project" value="TreeGrafter"/>
</dbReference>
<evidence type="ECO:0000256" key="2">
    <source>
        <dbReference type="ARBA" id="ARBA00022723"/>
    </source>
</evidence>
<evidence type="ECO:0000313" key="6">
    <source>
        <dbReference type="EMBL" id="KAF2494325.1"/>
    </source>
</evidence>
<keyword evidence="4" id="KW-0862">Zinc</keyword>
<dbReference type="EMBL" id="MU004191">
    <property type="protein sequence ID" value="KAF2494325.1"/>
    <property type="molecule type" value="Genomic_DNA"/>
</dbReference>
<evidence type="ECO:0000259" key="5">
    <source>
        <dbReference type="Pfam" id="PF01979"/>
    </source>
</evidence>
<dbReference type="PANTHER" id="PTHR11271">
    <property type="entry name" value="GUANINE DEAMINASE"/>
    <property type="match status" value="1"/>
</dbReference>
<feature type="domain" description="Amidohydrolase-related" evidence="5">
    <location>
        <begin position="59"/>
        <end position="158"/>
    </location>
</feature>
<dbReference type="Proteomes" id="UP000799750">
    <property type="component" value="Unassembled WGS sequence"/>
</dbReference>
<comment type="cofactor">
    <cofactor evidence="1">
        <name>Zn(2+)</name>
        <dbReference type="ChEBI" id="CHEBI:29105"/>
    </cofactor>
</comment>
<organism evidence="6 7">
    <name type="scientific">Lophium mytilinum</name>
    <dbReference type="NCBI Taxonomy" id="390894"/>
    <lineage>
        <taxon>Eukaryota</taxon>
        <taxon>Fungi</taxon>
        <taxon>Dikarya</taxon>
        <taxon>Ascomycota</taxon>
        <taxon>Pezizomycotina</taxon>
        <taxon>Dothideomycetes</taxon>
        <taxon>Pleosporomycetidae</taxon>
        <taxon>Mytilinidiales</taxon>
        <taxon>Mytilinidiaceae</taxon>
        <taxon>Lophium</taxon>
    </lineage>
</organism>
<reference evidence="6" key="1">
    <citation type="journal article" date="2020" name="Stud. Mycol.">
        <title>101 Dothideomycetes genomes: a test case for predicting lifestyles and emergence of pathogens.</title>
        <authorList>
            <person name="Haridas S."/>
            <person name="Albert R."/>
            <person name="Binder M."/>
            <person name="Bloem J."/>
            <person name="Labutti K."/>
            <person name="Salamov A."/>
            <person name="Andreopoulos B."/>
            <person name="Baker S."/>
            <person name="Barry K."/>
            <person name="Bills G."/>
            <person name="Bluhm B."/>
            <person name="Cannon C."/>
            <person name="Castanera R."/>
            <person name="Culley D."/>
            <person name="Daum C."/>
            <person name="Ezra D."/>
            <person name="Gonzalez J."/>
            <person name="Henrissat B."/>
            <person name="Kuo A."/>
            <person name="Liang C."/>
            <person name="Lipzen A."/>
            <person name="Lutzoni F."/>
            <person name="Magnuson J."/>
            <person name="Mondo S."/>
            <person name="Nolan M."/>
            <person name="Ohm R."/>
            <person name="Pangilinan J."/>
            <person name="Park H.-J."/>
            <person name="Ramirez L."/>
            <person name="Alfaro M."/>
            <person name="Sun H."/>
            <person name="Tritt A."/>
            <person name="Yoshinaga Y."/>
            <person name="Zwiers L.-H."/>
            <person name="Turgeon B."/>
            <person name="Goodwin S."/>
            <person name="Spatafora J."/>
            <person name="Crous P."/>
            <person name="Grigoriev I."/>
        </authorList>
    </citation>
    <scope>NUCLEOTIDE SEQUENCE</scope>
    <source>
        <strain evidence="6">CBS 269.34</strain>
    </source>
</reference>
<dbReference type="AlphaFoldDB" id="A0A6A6QPJ6"/>
<dbReference type="GO" id="GO:0046872">
    <property type="term" value="F:metal ion binding"/>
    <property type="evidence" value="ECO:0007669"/>
    <property type="project" value="UniProtKB-KW"/>
</dbReference>
<dbReference type="GO" id="GO:0019239">
    <property type="term" value="F:deaminase activity"/>
    <property type="evidence" value="ECO:0007669"/>
    <property type="project" value="TreeGrafter"/>
</dbReference>
<dbReference type="Gene3D" id="2.30.40.10">
    <property type="entry name" value="Urease, subunit C, domain 1"/>
    <property type="match status" value="1"/>
</dbReference>
<dbReference type="SUPFAM" id="SSF51556">
    <property type="entry name" value="Metallo-dependent hydrolases"/>
    <property type="match status" value="1"/>
</dbReference>
<name>A0A6A6QPJ6_9PEZI</name>
<keyword evidence="7" id="KW-1185">Reference proteome</keyword>
<keyword evidence="2" id="KW-0479">Metal-binding</keyword>
<sequence>MSSSILLKNGTALLHGVDDHVRSEKTDILITGNTIAKIAPNIDISALQDVETIHCTDKIISPGFVDTHHHLWQTQLKGRHADEQLLEYMATGNAQSSQYTESSIFYGQLAGCLEALAAGTTYILDHAHIDVSPTASRTALAATISSGLRSTFAYTPTARITSWHPLTKSPTPLEPWVFPNLTSLSASLAAGWGSSRVQLGLGFDFYFLGPALVTELFAHAKDCGVRTITSHYVRSAQMSLASLPETLSTFGVLDQSILFSHATGCSASDVALITNAGAHVSCTPAIELQMAHGAPVAWREDIPGIHASCSLGVDCHSAVAASMPEVMRTGLQAARGMRNLRFEAAGVTPTKLHAAMGVERAFNLGTILGARAVRAQDRIGSLAVGKLADVVVFDAVSPAMVGAAQQDAVVAVVMHSSPADVEVVIVDGVVRKRGGRLVDVVVDEVAREVLGGRETLAWKDVAKEIVRSREEIQREIEKIDFVDSKERLVKSFYVDQSKLVEDI</sequence>
<dbReference type="PANTHER" id="PTHR11271:SF37">
    <property type="entry name" value="FAMILY PROTEIN, PUTATIVE (AFU_ORTHOLOGUE AFUA_4G00460)-RELATED"/>
    <property type="match status" value="1"/>
</dbReference>
<accession>A0A6A6QPJ6</accession>
<evidence type="ECO:0000256" key="3">
    <source>
        <dbReference type="ARBA" id="ARBA00022801"/>
    </source>
</evidence>
<dbReference type="SUPFAM" id="SSF51338">
    <property type="entry name" value="Composite domain of metallo-dependent hydrolases"/>
    <property type="match status" value="1"/>
</dbReference>
<protein>
    <submittedName>
        <fullName evidence="6">Metallo-dependent hydrolase</fullName>
    </submittedName>
</protein>
<dbReference type="Gene3D" id="3.20.20.140">
    <property type="entry name" value="Metal-dependent hydrolases"/>
    <property type="match status" value="1"/>
</dbReference>
<dbReference type="InterPro" id="IPR051607">
    <property type="entry name" value="Metallo-dep_hydrolases"/>
</dbReference>
<evidence type="ECO:0000256" key="4">
    <source>
        <dbReference type="ARBA" id="ARBA00022833"/>
    </source>
</evidence>
<dbReference type="OrthoDB" id="194468at2759"/>
<gene>
    <name evidence="6" type="ORF">BU16DRAFT_583249</name>
</gene>
<dbReference type="InterPro" id="IPR032466">
    <property type="entry name" value="Metal_Hydrolase"/>
</dbReference>
<evidence type="ECO:0000256" key="1">
    <source>
        <dbReference type="ARBA" id="ARBA00001947"/>
    </source>
</evidence>
<evidence type="ECO:0000313" key="7">
    <source>
        <dbReference type="Proteomes" id="UP000799750"/>
    </source>
</evidence>
<dbReference type="InterPro" id="IPR011059">
    <property type="entry name" value="Metal-dep_hydrolase_composite"/>
</dbReference>
<dbReference type="Pfam" id="PF01979">
    <property type="entry name" value="Amidohydro_1"/>
    <property type="match status" value="2"/>
</dbReference>
<dbReference type="InterPro" id="IPR006680">
    <property type="entry name" value="Amidohydro-rel"/>
</dbReference>
<feature type="domain" description="Amidohydrolase-related" evidence="5">
    <location>
        <begin position="244"/>
        <end position="429"/>
    </location>
</feature>
<keyword evidence="3 6" id="KW-0378">Hydrolase</keyword>